<organism evidence="1">
    <name type="scientific">marine sediment metagenome</name>
    <dbReference type="NCBI Taxonomy" id="412755"/>
    <lineage>
        <taxon>unclassified sequences</taxon>
        <taxon>metagenomes</taxon>
        <taxon>ecological metagenomes</taxon>
    </lineage>
</organism>
<evidence type="ECO:0000313" key="1">
    <source>
        <dbReference type="EMBL" id="KKM17117.1"/>
    </source>
</evidence>
<sequence>MAEAARLEDELPNMAESAAPWKKSYEDIAGEHYIINGDRALGAIEAKMQGHRDRLSYMRFLVNHLIDGDYELTECDLIHLEYAGDHQSNIALMRCEGLAVPGML</sequence>
<protein>
    <submittedName>
        <fullName evidence="1">Uncharacterized protein</fullName>
    </submittedName>
</protein>
<dbReference type="AlphaFoldDB" id="A0A0F9HPQ3"/>
<accession>A0A0F9HPQ3</accession>
<name>A0A0F9HPQ3_9ZZZZ</name>
<dbReference type="EMBL" id="LAZR01014523">
    <property type="protein sequence ID" value="KKM17117.1"/>
    <property type="molecule type" value="Genomic_DNA"/>
</dbReference>
<proteinExistence type="predicted"/>
<comment type="caution">
    <text evidence="1">The sequence shown here is derived from an EMBL/GenBank/DDBJ whole genome shotgun (WGS) entry which is preliminary data.</text>
</comment>
<gene>
    <name evidence="1" type="ORF">LCGC14_1679010</name>
</gene>
<reference evidence="1" key="1">
    <citation type="journal article" date="2015" name="Nature">
        <title>Complex archaea that bridge the gap between prokaryotes and eukaryotes.</title>
        <authorList>
            <person name="Spang A."/>
            <person name="Saw J.H."/>
            <person name="Jorgensen S.L."/>
            <person name="Zaremba-Niedzwiedzka K."/>
            <person name="Martijn J."/>
            <person name="Lind A.E."/>
            <person name="van Eijk R."/>
            <person name="Schleper C."/>
            <person name="Guy L."/>
            <person name="Ettema T.J."/>
        </authorList>
    </citation>
    <scope>NUCLEOTIDE SEQUENCE</scope>
</reference>